<dbReference type="AlphaFoldDB" id="A0A484BBD9"/>
<organism evidence="1 2">
    <name type="scientific">Drosophila navojoa</name>
    <name type="common">Fruit fly</name>
    <dbReference type="NCBI Taxonomy" id="7232"/>
    <lineage>
        <taxon>Eukaryota</taxon>
        <taxon>Metazoa</taxon>
        <taxon>Ecdysozoa</taxon>
        <taxon>Arthropoda</taxon>
        <taxon>Hexapoda</taxon>
        <taxon>Insecta</taxon>
        <taxon>Pterygota</taxon>
        <taxon>Neoptera</taxon>
        <taxon>Endopterygota</taxon>
        <taxon>Diptera</taxon>
        <taxon>Brachycera</taxon>
        <taxon>Muscomorpha</taxon>
        <taxon>Ephydroidea</taxon>
        <taxon>Drosophilidae</taxon>
        <taxon>Drosophila</taxon>
    </lineage>
</organism>
<sequence length="105" mass="11416">MKQQLVRGGKGGGELDLKLEEATALIANRRKATTKLAPGQIKCAFLIEAEAEAEAERSCSCSTLIKQRLRLDDVVEVQVAGEVDVEVPVNGQWPEAGRQASRQQQ</sequence>
<dbReference type="EMBL" id="LSRL02000066">
    <property type="protein sequence ID" value="TDG46009.1"/>
    <property type="molecule type" value="Genomic_DNA"/>
</dbReference>
<gene>
    <name evidence="1" type="ORF">AWZ03_007540</name>
</gene>
<comment type="caution">
    <text evidence="1">The sequence shown here is derived from an EMBL/GenBank/DDBJ whole genome shotgun (WGS) entry which is preliminary data.</text>
</comment>
<evidence type="ECO:0000313" key="1">
    <source>
        <dbReference type="EMBL" id="TDG46009.1"/>
    </source>
</evidence>
<keyword evidence="2" id="KW-1185">Reference proteome</keyword>
<protein>
    <submittedName>
        <fullName evidence="1">Uncharacterized protein</fullName>
    </submittedName>
</protein>
<name>A0A484BBD9_DRONA</name>
<proteinExistence type="predicted"/>
<evidence type="ECO:0000313" key="2">
    <source>
        <dbReference type="Proteomes" id="UP000295192"/>
    </source>
</evidence>
<accession>A0A484BBD9</accession>
<dbReference type="Proteomes" id="UP000295192">
    <property type="component" value="Unassembled WGS sequence"/>
</dbReference>
<reference evidence="1 2" key="1">
    <citation type="journal article" date="2019" name="J. Hered.">
        <title>An Improved Genome Assembly for Drosophila navojoa, the Basal Species in the mojavensis Cluster.</title>
        <authorList>
            <person name="Vanderlinde T."/>
            <person name="Dupim E.G."/>
            <person name="Nazario-Yepiz N.O."/>
            <person name="Carvalho A.B."/>
        </authorList>
    </citation>
    <scope>NUCLEOTIDE SEQUENCE [LARGE SCALE GENOMIC DNA]</scope>
    <source>
        <strain evidence="1">Navoj_Jal97</strain>
        <tissue evidence="1">Whole organism</tissue>
    </source>
</reference>